<dbReference type="InterPro" id="IPR023198">
    <property type="entry name" value="PGP-like_dom2"/>
</dbReference>
<dbReference type="GO" id="GO:0016301">
    <property type="term" value="F:kinase activity"/>
    <property type="evidence" value="ECO:0007669"/>
    <property type="project" value="UniProtKB-KW"/>
</dbReference>
<protein>
    <submittedName>
        <fullName evidence="1">Bifunctional riboflavin kinase/FMN phosphatase</fullName>
    </submittedName>
</protein>
<reference evidence="1 2" key="1">
    <citation type="journal article" date="2019" name="Plant Biotechnol. J.">
        <title>The red bayberry genome and genetic basis of sex determination.</title>
        <authorList>
            <person name="Jia H.M."/>
            <person name="Jia H.J."/>
            <person name="Cai Q.L."/>
            <person name="Wang Y."/>
            <person name="Zhao H.B."/>
            <person name="Yang W.F."/>
            <person name="Wang G.Y."/>
            <person name="Li Y.H."/>
            <person name="Zhan D.L."/>
            <person name="Shen Y.T."/>
            <person name="Niu Q.F."/>
            <person name="Chang L."/>
            <person name="Qiu J."/>
            <person name="Zhao L."/>
            <person name="Xie H.B."/>
            <person name="Fu W.Y."/>
            <person name="Jin J."/>
            <person name="Li X.W."/>
            <person name="Jiao Y."/>
            <person name="Zhou C.C."/>
            <person name="Tu T."/>
            <person name="Chai C.Y."/>
            <person name="Gao J.L."/>
            <person name="Fan L.J."/>
            <person name="van de Weg E."/>
            <person name="Wang J.Y."/>
            <person name="Gao Z.S."/>
        </authorList>
    </citation>
    <scope>NUCLEOTIDE SEQUENCE [LARGE SCALE GENOMIC DNA]</scope>
    <source>
        <tissue evidence="1">Leaves</tissue>
    </source>
</reference>
<evidence type="ECO:0000313" key="1">
    <source>
        <dbReference type="EMBL" id="KAB1209813.1"/>
    </source>
</evidence>
<dbReference type="PANTHER" id="PTHR18901:SF44">
    <property type="entry name" value="OS01G0757900 PROTEIN"/>
    <property type="match status" value="1"/>
</dbReference>
<dbReference type="FunFam" id="1.10.150.240:FF:000001">
    <property type="entry name" value="Haloacid dehalogenase-like hydrolase domain"/>
    <property type="match status" value="1"/>
</dbReference>
<dbReference type="InterPro" id="IPR036412">
    <property type="entry name" value="HAD-like_sf"/>
</dbReference>
<dbReference type="InterPro" id="IPR041492">
    <property type="entry name" value="HAD_2"/>
</dbReference>
<sequence length="91" mass="10313">MSCCGSCKPKTKVLAVILDLDGTLLDTENATKGILKEFLTRYGKEVDREREDKKRLGMTQKESAAGIVKDYDLPLTPEQFVNEITPMYREK</sequence>
<dbReference type="PANTHER" id="PTHR18901">
    <property type="entry name" value="2-DEOXYGLUCOSE-6-PHOSPHATE PHOSPHATASE 2"/>
    <property type="match status" value="1"/>
</dbReference>
<dbReference type="Pfam" id="PF13419">
    <property type="entry name" value="HAD_2"/>
    <property type="match status" value="1"/>
</dbReference>
<dbReference type="Gene3D" id="1.10.150.240">
    <property type="entry name" value="Putative phosphatase, domain 2"/>
    <property type="match status" value="1"/>
</dbReference>
<dbReference type="Proteomes" id="UP000516437">
    <property type="component" value="Chromosome 6"/>
</dbReference>
<dbReference type="EMBL" id="RXIC02000024">
    <property type="protein sequence ID" value="KAB1209813.1"/>
    <property type="molecule type" value="Genomic_DNA"/>
</dbReference>
<proteinExistence type="predicted"/>
<organism evidence="1 2">
    <name type="scientific">Morella rubra</name>
    <name type="common">Chinese bayberry</name>
    <dbReference type="NCBI Taxonomy" id="262757"/>
    <lineage>
        <taxon>Eukaryota</taxon>
        <taxon>Viridiplantae</taxon>
        <taxon>Streptophyta</taxon>
        <taxon>Embryophyta</taxon>
        <taxon>Tracheophyta</taxon>
        <taxon>Spermatophyta</taxon>
        <taxon>Magnoliopsida</taxon>
        <taxon>eudicotyledons</taxon>
        <taxon>Gunneridae</taxon>
        <taxon>Pentapetalae</taxon>
        <taxon>rosids</taxon>
        <taxon>fabids</taxon>
        <taxon>Fagales</taxon>
        <taxon>Myricaceae</taxon>
        <taxon>Morella</taxon>
    </lineage>
</organism>
<dbReference type="AlphaFoldDB" id="A0A6A1VAP6"/>
<name>A0A6A1VAP6_9ROSI</name>
<gene>
    <name evidence="1" type="ORF">CJ030_MR6G013195</name>
</gene>
<dbReference type="SUPFAM" id="SSF56784">
    <property type="entry name" value="HAD-like"/>
    <property type="match status" value="1"/>
</dbReference>
<keyword evidence="2" id="KW-1185">Reference proteome</keyword>
<dbReference type="GO" id="GO:0006114">
    <property type="term" value="P:glycerol biosynthetic process"/>
    <property type="evidence" value="ECO:0007669"/>
    <property type="project" value="TreeGrafter"/>
</dbReference>
<dbReference type="OrthoDB" id="276388at2759"/>
<accession>A0A6A1VAP6</accession>
<keyword evidence="1" id="KW-0808">Transferase</keyword>
<dbReference type="GO" id="GO:0043136">
    <property type="term" value="F:sn-glycerol 3-phosphatase activity"/>
    <property type="evidence" value="ECO:0007669"/>
    <property type="project" value="TreeGrafter"/>
</dbReference>
<keyword evidence="1" id="KW-0418">Kinase</keyword>
<evidence type="ECO:0000313" key="2">
    <source>
        <dbReference type="Proteomes" id="UP000516437"/>
    </source>
</evidence>
<comment type="caution">
    <text evidence="1">The sequence shown here is derived from an EMBL/GenBank/DDBJ whole genome shotgun (WGS) entry which is preliminary data.</text>
</comment>